<gene>
    <name evidence="2" type="ORF">g.152529</name>
</gene>
<evidence type="ECO:0000313" key="2">
    <source>
        <dbReference type="EMBL" id="MBY79799.1"/>
    </source>
</evidence>
<reference evidence="2" key="1">
    <citation type="submission" date="2018-04" db="EMBL/GenBank/DDBJ databases">
        <title>Transcriptome assembly of Sipha flava.</title>
        <authorList>
            <person name="Scully E.D."/>
            <person name="Geib S.M."/>
            <person name="Palmer N.A."/>
            <person name="Koch K."/>
            <person name="Bradshaw J."/>
            <person name="Heng-Moss T."/>
            <person name="Sarath G."/>
        </authorList>
    </citation>
    <scope>NUCLEOTIDE SEQUENCE</scope>
</reference>
<organism evidence="2">
    <name type="scientific">Sipha flava</name>
    <name type="common">yellow sugarcane aphid</name>
    <dbReference type="NCBI Taxonomy" id="143950"/>
    <lineage>
        <taxon>Eukaryota</taxon>
        <taxon>Metazoa</taxon>
        <taxon>Ecdysozoa</taxon>
        <taxon>Arthropoda</taxon>
        <taxon>Hexapoda</taxon>
        <taxon>Insecta</taxon>
        <taxon>Pterygota</taxon>
        <taxon>Neoptera</taxon>
        <taxon>Paraneoptera</taxon>
        <taxon>Hemiptera</taxon>
        <taxon>Sternorrhyncha</taxon>
        <taxon>Aphidomorpha</taxon>
        <taxon>Aphidoidea</taxon>
        <taxon>Aphididae</taxon>
        <taxon>Sipha</taxon>
    </lineage>
</organism>
<feature type="signal peptide" evidence="1">
    <location>
        <begin position="1"/>
        <end position="18"/>
    </location>
</feature>
<sequence>MVMASILLFVIISVSYHAYRTNVKWKKRRDEEINAEIARNKRQSIQMQEGYKIVKEDKLQLNGINVEMKSLSQSIKQPLPMVRFYTTDEDSDGVKGKELRIEPRLKHSTIRGYLNKVDKTCEPIEETSEIPEEMIESSQ</sequence>
<dbReference type="AlphaFoldDB" id="A0A2S2QPV0"/>
<feature type="chain" id="PRO_5015657843" evidence="1">
    <location>
        <begin position="19"/>
        <end position="139"/>
    </location>
</feature>
<evidence type="ECO:0000256" key="1">
    <source>
        <dbReference type="SAM" id="SignalP"/>
    </source>
</evidence>
<keyword evidence="1" id="KW-0732">Signal</keyword>
<dbReference type="EMBL" id="GGMS01010596">
    <property type="protein sequence ID" value="MBY79799.1"/>
    <property type="molecule type" value="Transcribed_RNA"/>
</dbReference>
<proteinExistence type="predicted"/>
<name>A0A2S2QPV0_9HEMI</name>
<protein>
    <submittedName>
        <fullName evidence="2">Uncharacterized protein</fullName>
    </submittedName>
</protein>
<accession>A0A2S2QPV0</accession>